<organism evidence="1 2">
    <name type="scientific">Savagea serpentis</name>
    <dbReference type="NCBI Taxonomy" id="2785297"/>
    <lineage>
        <taxon>Bacteria</taxon>
        <taxon>Bacillati</taxon>
        <taxon>Bacillota</taxon>
        <taxon>Bacilli</taxon>
        <taxon>Bacillales</taxon>
        <taxon>Caryophanaceae</taxon>
        <taxon>Savagea</taxon>
    </lineage>
</organism>
<reference evidence="1" key="1">
    <citation type="submission" date="2020-11" db="EMBL/GenBank/DDBJ databases">
        <title>Multidrug resistant novel bacterium Savagea serpentis sp. nov., isolated from the scats of a vine snake (Ahaetulla nasuta).</title>
        <authorList>
            <person name="Venkata Ramana V."/>
            <person name="Vikas Patil S."/>
            <person name="Yogita Lugani V."/>
        </authorList>
    </citation>
    <scope>NUCLEOTIDE SEQUENCE</scope>
    <source>
        <strain evidence="1">SN6</strain>
    </source>
</reference>
<comment type="caution">
    <text evidence="1">The sequence shown here is derived from an EMBL/GenBank/DDBJ whole genome shotgun (WGS) entry which is preliminary data.</text>
</comment>
<dbReference type="InterPro" id="IPR023214">
    <property type="entry name" value="HAD_sf"/>
</dbReference>
<dbReference type="PANTHER" id="PTHR19288">
    <property type="entry name" value="4-NITROPHENYLPHOSPHATASE-RELATED"/>
    <property type="match status" value="1"/>
</dbReference>
<dbReference type="EMBL" id="JADKPV010000006">
    <property type="protein sequence ID" value="MBF4501834.1"/>
    <property type="molecule type" value="Genomic_DNA"/>
</dbReference>
<name>A0A8J7KTR0_9BACL</name>
<dbReference type="RefSeq" id="WP_194563317.1">
    <property type="nucleotide sequence ID" value="NZ_JADKPV010000006.1"/>
</dbReference>
<dbReference type="InterPro" id="IPR036412">
    <property type="entry name" value="HAD-like_sf"/>
</dbReference>
<proteinExistence type="predicted"/>
<evidence type="ECO:0000313" key="1">
    <source>
        <dbReference type="EMBL" id="MBF4501834.1"/>
    </source>
</evidence>
<keyword evidence="1" id="KW-0378">Hydrolase</keyword>
<dbReference type="InterPro" id="IPR006357">
    <property type="entry name" value="HAD-SF_hydro_IIA"/>
</dbReference>
<accession>A0A8J7KTR0</accession>
<dbReference type="GO" id="GO:0005737">
    <property type="term" value="C:cytoplasm"/>
    <property type="evidence" value="ECO:0007669"/>
    <property type="project" value="TreeGrafter"/>
</dbReference>
<dbReference type="SUPFAM" id="SSF56784">
    <property type="entry name" value="HAD-like"/>
    <property type="match status" value="1"/>
</dbReference>
<dbReference type="NCBIfam" id="TIGR01460">
    <property type="entry name" value="HAD-SF-IIA"/>
    <property type="match status" value="1"/>
</dbReference>
<keyword evidence="2" id="KW-1185">Reference proteome</keyword>
<evidence type="ECO:0000313" key="2">
    <source>
        <dbReference type="Proteomes" id="UP000622653"/>
    </source>
</evidence>
<gene>
    <name evidence="1" type="ORF">IRY55_10715</name>
</gene>
<dbReference type="Pfam" id="PF13242">
    <property type="entry name" value="Hydrolase_like"/>
    <property type="match status" value="1"/>
</dbReference>
<dbReference type="GO" id="GO:0016791">
    <property type="term" value="F:phosphatase activity"/>
    <property type="evidence" value="ECO:0007669"/>
    <property type="project" value="TreeGrafter"/>
</dbReference>
<sequence>MKQYRAYCFDLDGTIYKGTEVIEAAAQTIYELQKRGIEPYYITNNASVNREDVENKLAKMGIVAKRERIYTTAVASALYCAEYHASSHIYLYGEEGLRKAFAEQNLRVVGPEEADVAVVGINRESTYESLSEVMNVIRNGATFIATNSDKIIPTATGFGVGNGSFIRLLAHATGIEPLYIGKPESTMLELVRESGGYAKDEMVMIGDNYDTDILCGIQYEIDTIHVAGGVHTQAQIQQREKQPTYFVENLTELL</sequence>
<dbReference type="SFLD" id="SFLDS00003">
    <property type="entry name" value="Haloacid_Dehalogenase"/>
    <property type="match status" value="1"/>
</dbReference>
<dbReference type="Gene3D" id="3.40.50.1000">
    <property type="entry name" value="HAD superfamily/HAD-like"/>
    <property type="match status" value="2"/>
</dbReference>
<dbReference type="Pfam" id="PF13344">
    <property type="entry name" value="Hydrolase_6"/>
    <property type="match status" value="1"/>
</dbReference>
<dbReference type="Proteomes" id="UP000622653">
    <property type="component" value="Unassembled WGS sequence"/>
</dbReference>
<dbReference type="AlphaFoldDB" id="A0A8J7KTR0"/>
<protein>
    <submittedName>
        <fullName evidence="1">HAD-IIA family hydrolase</fullName>
    </submittedName>
</protein>
<dbReference type="SFLD" id="SFLDG01129">
    <property type="entry name" value="C1.5:_HAD__Beta-PGM__Phosphata"/>
    <property type="match status" value="1"/>
</dbReference>
<dbReference type="PANTHER" id="PTHR19288:SF46">
    <property type="entry name" value="HALOACID DEHALOGENASE-LIKE HYDROLASE DOMAIN-CONTAINING PROTEIN 2"/>
    <property type="match status" value="1"/>
</dbReference>